<dbReference type="GO" id="GO:0005730">
    <property type="term" value="C:nucleolus"/>
    <property type="evidence" value="ECO:0007669"/>
    <property type="project" value="UniProtKB-SubCell"/>
</dbReference>
<feature type="compositionally biased region" description="Basic residues" evidence="9">
    <location>
        <begin position="564"/>
        <end position="576"/>
    </location>
</feature>
<dbReference type="GO" id="GO:0004521">
    <property type="term" value="F:RNA endonuclease activity"/>
    <property type="evidence" value="ECO:0007669"/>
    <property type="project" value="UniProtKB-UniRule"/>
</dbReference>
<dbReference type="PANTHER" id="PTHR12814">
    <property type="entry name" value="RNA-BINDING PROTEIN NOB1"/>
    <property type="match status" value="1"/>
</dbReference>
<feature type="domain" description="Ribonuclease PIN" evidence="11">
    <location>
        <begin position="79"/>
        <end position="167"/>
    </location>
</feature>
<comment type="subcellular location">
    <subcellularLocation>
        <location evidence="7">Nucleus</location>
        <location evidence="7">Nucleolus</location>
    </subcellularLocation>
</comment>
<dbReference type="GO" id="GO:0030688">
    <property type="term" value="C:preribosome, small subunit precursor"/>
    <property type="evidence" value="ECO:0007669"/>
    <property type="project" value="TreeGrafter"/>
</dbReference>
<evidence type="ECO:0000256" key="9">
    <source>
        <dbReference type="SAM" id="MobiDB-lite"/>
    </source>
</evidence>
<dbReference type="GO" id="GO:0046872">
    <property type="term" value="F:metal ion binding"/>
    <property type="evidence" value="ECO:0007669"/>
    <property type="project" value="UniProtKB-UniRule"/>
</dbReference>
<dbReference type="EMBL" id="LSSN01001029">
    <property type="protein sequence ID" value="OMJ21325.1"/>
    <property type="molecule type" value="Genomic_DNA"/>
</dbReference>
<feature type="region of interest" description="Disordered" evidence="9">
    <location>
        <begin position="174"/>
        <end position="214"/>
    </location>
</feature>
<dbReference type="GO" id="GO:0030490">
    <property type="term" value="P:maturation of SSU-rRNA"/>
    <property type="evidence" value="ECO:0007669"/>
    <property type="project" value="TreeGrafter"/>
</dbReference>
<dbReference type="Pfam" id="PF17146">
    <property type="entry name" value="PIN_6"/>
    <property type="match status" value="1"/>
</dbReference>
<feature type="compositionally biased region" description="Low complexity" evidence="9">
    <location>
        <begin position="257"/>
        <end position="270"/>
    </location>
</feature>
<organism evidence="12 13">
    <name type="scientific">Smittium culicis</name>
    <dbReference type="NCBI Taxonomy" id="133412"/>
    <lineage>
        <taxon>Eukaryota</taxon>
        <taxon>Fungi</taxon>
        <taxon>Fungi incertae sedis</taxon>
        <taxon>Zoopagomycota</taxon>
        <taxon>Kickxellomycotina</taxon>
        <taxon>Harpellomycetes</taxon>
        <taxon>Harpellales</taxon>
        <taxon>Legeriomycetaceae</taxon>
        <taxon>Smittium</taxon>
    </lineage>
</organism>
<proteinExistence type="inferred from homology"/>
<feature type="region of interest" description="Disordered" evidence="9">
    <location>
        <begin position="555"/>
        <end position="576"/>
    </location>
</feature>
<reference evidence="12 13" key="1">
    <citation type="submission" date="2017-01" db="EMBL/GenBank/DDBJ databases">
        <authorList>
            <person name="Mah S.A."/>
            <person name="Swanson W.J."/>
            <person name="Moy G.W."/>
            <person name="Vacquier V.D."/>
        </authorList>
    </citation>
    <scope>NUCLEOTIDE SEQUENCE [LARGE SCALE GENOMIC DNA]</scope>
    <source>
        <strain evidence="12 13">GSMNP</strain>
    </source>
</reference>
<dbReference type="PIRSF" id="PIRSF037125">
    <property type="entry name" value="D-site_20S_pre-rRNA_nuclease"/>
    <property type="match status" value="1"/>
</dbReference>
<keyword evidence="12" id="KW-0255">Endonuclease</keyword>
<dbReference type="CDD" id="cd09876">
    <property type="entry name" value="PIN_Nob1-like"/>
    <property type="match status" value="1"/>
</dbReference>
<feature type="region of interest" description="Disordered" evidence="9">
    <location>
        <begin position="242"/>
        <end position="311"/>
    </location>
</feature>
<evidence type="ECO:0000256" key="2">
    <source>
        <dbReference type="ARBA" id="ARBA00022722"/>
    </source>
</evidence>
<dbReference type="Gene3D" id="3.40.50.1010">
    <property type="entry name" value="5'-nuclease"/>
    <property type="match status" value="1"/>
</dbReference>
<keyword evidence="5 7" id="KW-0862">Zinc</keyword>
<evidence type="ECO:0000256" key="7">
    <source>
        <dbReference type="PIRNR" id="PIRNR037125"/>
    </source>
</evidence>
<evidence type="ECO:0000256" key="8">
    <source>
        <dbReference type="PIRSR" id="PIRSR037125-1"/>
    </source>
</evidence>
<dbReference type="GO" id="GO:0016787">
    <property type="term" value="F:hydrolase activity"/>
    <property type="evidence" value="ECO:0007669"/>
    <property type="project" value="UniProtKB-KW"/>
</dbReference>
<evidence type="ECO:0000256" key="1">
    <source>
        <dbReference type="ARBA" id="ARBA00005858"/>
    </source>
</evidence>
<evidence type="ECO:0000313" key="12">
    <source>
        <dbReference type="EMBL" id="OMJ21325.1"/>
    </source>
</evidence>
<dbReference type="SUPFAM" id="SSF144206">
    <property type="entry name" value="NOB1 zinc finger-like"/>
    <property type="match status" value="1"/>
</dbReference>
<dbReference type="PANTHER" id="PTHR12814:SF2">
    <property type="entry name" value="RNA-BINDING PROTEIN NOB1"/>
    <property type="match status" value="1"/>
</dbReference>
<evidence type="ECO:0000256" key="4">
    <source>
        <dbReference type="ARBA" id="ARBA00022801"/>
    </source>
</evidence>
<keyword evidence="2" id="KW-0540">Nuclease</keyword>
<feature type="binding site" evidence="8">
    <location>
        <position position="412"/>
    </location>
    <ligand>
        <name>Zn(2+)</name>
        <dbReference type="ChEBI" id="CHEBI:29105"/>
    </ligand>
</feature>
<evidence type="ECO:0000259" key="11">
    <source>
        <dbReference type="Pfam" id="PF17146"/>
    </source>
</evidence>
<evidence type="ECO:0000313" key="13">
    <source>
        <dbReference type="Proteomes" id="UP000187283"/>
    </source>
</evidence>
<dbReference type="InterPro" id="IPR017117">
    <property type="entry name" value="Nob1_euk"/>
</dbReference>
<comment type="caution">
    <text evidence="12">The sequence shown here is derived from an EMBL/GenBank/DDBJ whole genome shotgun (WGS) entry which is preliminary data.</text>
</comment>
<comment type="function">
    <text evidence="7">Required for the synthesis of 40S ribosome subunits. Has a role in processing 20S pre-rRNA into the mature 18S rRNA, where it is required for cleavage at the 3' end of the mature 18S rRNA (D-site). Accompanies the 20S pre-rRNA from the nucleus to the cytoplasm.</text>
</comment>
<dbReference type="GO" id="GO:0005737">
    <property type="term" value="C:cytoplasm"/>
    <property type="evidence" value="ECO:0007669"/>
    <property type="project" value="UniProtKB-ARBA"/>
</dbReference>
<feature type="binding site" evidence="8">
    <location>
        <position position="409"/>
    </location>
    <ligand>
        <name>Zn(2+)</name>
        <dbReference type="ChEBI" id="CHEBI:29105"/>
    </ligand>
</feature>
<accession>A0A1R1Y3E9</accession>
<feature type="domain" description="Nin one binding (NOB1) Zn-ribbon-like" evidence="10">
    <location>
        <begin position="399"/>
        <end position="485"/>
    </location>
</feature>
<feature type="binding site" evidence="8">
    <location>
        <position position="427"/>
    </location>
    <ligand>
        <name>Zn(2+)</name>
        <dbReference type="ChEBI" id="CHEBI:29105"/>
    </ligand>
</feature>
<dbReference type="OrthoDB" id="446759at2759"/>
<dbReference type="Proteomes" id="UP000187283">
    <property type="component" value="Unassembled WGS sequence"/>
</dbReference>
<feature type="compositionally biased region" description="Basic and acidic residues" evidence="9">
    <location>
        <begin position="280"/>
        <end position="294"/>
    </location>
</feature>
<comment type="similarity">
    <text evidence="1 7">Belongs to the NOB1 family.</text>
</comment>
<keyword evidence="3 7" id="KW-0479">Metal-binding</keyword>
<dbReference type="AlphaFoldDB" id="A0A1R1Y3E9"/>
<keyword evidence="13" id="KW-1185">Reference proteome</keyword>
<keyword evidence="6 7" id="KW-0539">Nucleus</keyword>
<evidence type="ECO:0000256" key="6">
    <source>
        <dbReference type="ARBA" id="ARBA00023242"/>
    </source>
</evidence>
<dbReference type="InterPro" id="IPR014881">
    <property type="entry name" value="NOB1_Zn-bd"/>
</dbReference>
<dbReference type="Gene3D" id="6.20.210.10">
    <property type="entry name" value="Nin one binding (NOB1), Zn-ribbon-like"/>
    <property type="match status" value="1"/>
</dbReference>
<sequence>MADSISDSLKDLSLSENNNISDNQAILNEGEKVIQSNTFAPISYSEKLSKSISKQEEKESEIESASLYDTKPDKKYKFLVLDTNPLLRGENLSSYAERFVTIPDVISEIVSKQARDRLDFVKIALNLEIIEPDSVSIIEVIRKSKETGDFNFLSITDIKVISLAYMLSKQHDSNYSGEKNTKSSSNSNLSTSSTSIKSKLVTPNSNSSLTKEEEKKVEKRVDDYFLGTPDIISEKEIEEAALESEELTDKQVEDSENQSIQENIISSENSLASKENVTGDSEKAQDEKLSREDSQGDASDSDDGGEWNVVKKPVKKNKNKKKYKNVFGWGGEWITPENITHAKVLDASFTRDISSGLKMRTQGDDAQHAVVGSVTSDYAMQNVILGMGMCLVSLDGFVIKELKTWVMRCHSCFEITPKMDIQFCPSCGHPTLIRASVSSHKTNSGGNNNSSGKDGETIVKKVHLKKNFKYNLQGTKYSIPAPVGGKSGADIITRADDKRYLDSMARRNLLVSKMERQQLKGDGGLWDVGYVPDMLVGSGSGSKARNGERFDARGMPIIGFGRKNPNRAKKTGNRKK</sequence>
<name>A0A1R1Y3E9_9FUNG</name>
<protein>
    <recommendedName>
        <fullName evidence="7">20S-pre-rRNA D-site endonuclease NOB1</fullName>
    </recommendedName>
</protein>
<dbReference type="FunFam" id="3.40.50.1010:FF:000020">
    <property type="entry name" value="20S-pre-rRNA D-site endonuclease NOB1"/>
    <property type="match status" value="1"/>
</dbReference>
<evidence type="ECO:0000259" key="10">
    <source>
        <dbReference type="Pfam" id="PF08772"/>
    </source>
</evidence>
<dbReference type="STRING" id="133412.A0A1R1Y3E9"/>
<feature type="binding site" evidence="8">
    <location>
        <position position="424"/>
    </location>
    <ligand>
        <name>Zn(2+)</name>
        <dbReference type="ChEBI" id="CHEBI:29105"/>
    </ligand>
</feature>
<dbReference type="InterPro" id="IPR039907">
    <property type="entry name" value="NOB1"/>
</dbReference>
<feature type="compositionally biased region" description="Low complexity" evidence="9">
    <location>
        <begin position="182"/>
        <end position="199"/>
    </location>
</feature>
<keyword evidence="4" id="KW-0378">Hydrolase</keyword>
<dbReference type="Pfam" id="PF08772">
    <property type="entry name" value="Zn_ribbon_NOB1"/>
    <property type="match status" value="1"/>
</dbReference>
<dbReference type="InterPro" id="IPR036283">
    <property type="entry name" value="NOB1_Zf-like_sf"/>
</dbReference>
<evidence type="ECO:0000256" key="5">
    <source>
        <dbReference type="ARBA" id="ARBA00022833"/>
    </source>
</evidence>
<gene>
    <name evidence="12" type="ORF">AYI70_g3551</name>
</gene>
<evidence type="ECO:0000256" key="3">
    <source>
        <dbReference type="ARBA" id="ARBA00022723"/>
    </source>
</evidence>
<dbReference type="InterPro" id="IPR033411">
    <property type="entry name" value="Ribonuclease_PIN"/>
</dbReference>